<evidence type="ECO:0000313" key="2">
    <source>
        <dbReference type="EMBL" id="PTM44539.1"/>
    </source>
</evidence>
<dbReference type="AlphaFoldDB" id="A0A2T4YMA8"/>
<sequence length="112" mass="12060">MQATPQRTPDLRRTATSPRRRLRPAVVPMIARIGTALVGGYVLASAGATLIARLLPVDRAEATSWGMILSFLVYAIAVLWSFHEPRVMRVMLGIWGGSVAIGLALALLGVRP</sequence>
<dbReference type="EMBL" id="PZZN01000003">
    <property type="protein sequence ID" value="PTM44539.1"/>
    <property type="molecule type" value="Genomic_DNA"/>
</dbReference>
<evidence type="ECO:0008006" key="4">
    <source>
        <dbReference type="Google" id="ProtNLM"/>
    </source>
</evidence>
<keyword evidence="1" id="KW-0812">Transmembrane</keyword>
<keyword evidence="3" id="KW-1185">Reference proteome</keyword>
<keyword evidence="1" id="KW-0472">Membrane</keyword>
<dbReference type="Proteomes" id="UP000240996">
    <property type="component" value="Unassembled WGS sequence"/>
</dbReference>
<keyword evidence="1" id="KW-1133">Transmembrane helix</keyword>
<protein>
    <recommendedName>
        <fullName evidence="4">Iron transporter</fullName>
    </recommendedName>
</protein>
<proteinExistence type="predicted"/>
<feature type="transmembrane region" description="Helical" evidence="1">
    <location>
        <begin position="64"/>
        <end position="83"/>
    </location>
</feature>
<feature type="transmembrane region" description="Helical" evidence="1">
    <location>
        <begin position="29"/>
        <end position="52"/>
    </location>
</feature>
<name>A0A2T4YMA8_9SPHN</name>
<evidence type="ECO:0000313" key="3">
    <source>
        <dbReference type="Proteomes" id="UP000240996"/>
    </source>
</evidence>
<feature type="transmembrane region" description="Helical" evidence="1">
    <location>
        <begin position="90"/>
        <end position="110"/>
    </location>
</feature>
<reference evidence="2 3" key="1">
    <citation type="submission" date="2018-04" db="EMBL/GenBank/DDBJ databases">
        <title>Genomic Encyclopedia of Type Strains, Phase III (KMG-III): the genomes of soil and plant-associated and newly described type strains.</title>
        <authorList>
            <person name="Whitman W."/>
        </authorList>
    </citation>
    <scope>NUCLEOTIDE SEQUENCE [LARGE SCALE GENOMIC DNA]</scope>
    <source>
        <strain evidence="2 3">NW12</strain>
    </source>
</reference>
<accession>A0A2T4YMA8</accession>
<gene>
    <name evidence="2" type="ORF">C8J24_2746</name>
</gene>
<evidence type="ECO:0000256" key="1">
    <source>
        <dbReference type="SAM" id="Phobius"/>
    </source>
</evidence>
<organism evidence="2 3">
    <name type="scientific">Sphingomonas aerolata</name>
    <dbReference type="NCBI Taxonomy" id="185951"/>
    <lineage>
        <taxon>Bacteria</taxon>
        <taxon>Pseudomonadati</taxon>
        <taxon>Pseudomonadota</taxon>
        <taxon>Alphaproteobacteria</taxon>
        <taxon>Sphingomonadales</taxon>
        <taxon>Sphingomonadaceae</taxon>
        <taxon>Sphingomonas</taxon>
    </lineage>
</organism>
<comment type="caution">
    <text evidence="2">The sequence shown here is derived from an EMBL/GenBank/DDBJ whole genome shotgun (WGS) entry which is preliminary data.</text>
</comment>